<accession>A0ABD4DV54</accession>
<gene>
    <name evidence="2" type="ORF">WJ68_25095</name>
</gene>
<evidence type="ECO:0000313" key="3">
    <source>
        <dbReference type="Proteomes" id="UP000057910"/>
    </source>
</evidence>
<reference evidence="2 3" key="1">
    <citation type="submission" date="2015-11" db="EMBL/GenBank/DDBJ databases">
        <title>Expanding the genomic diversity of Burkholderia species for the development of highly accurate diagnostics.</title>
        <authorList>
            <person name="Sahl J."/>
            <person name="Keim P."/>
            <person name="Wagner D."/>
        </authorList>
    </citation>
    <scope>NUCLEOTIDE SEQUENCE [LARGE SCALE GENOMIC DNA]</scope>
    <source>
        <strain evidence="2 3">MSMB1585WGS</strain>
    </source>
</reference>
<sequence length="97" mass="10549">MKRDTVVRFLGAARAGHDALSSAQVLSGSPVMTRGERCVADADPLRIALAQARWPDWTQLPRGESSSSHGSPERERFHLPTIAPQAACPEEGEVDER</sequence>
<feature type="region of interest" description="Disordered" evidence="1">
    <location>
        <begin position="57"/>
        <end position="97"/>
    </location>
</feature>
<protein>
    <submittedName>
        <fullName evidence="2">Uncharacterized protein</fullName>
    </submittedName>
</protein>
<dbReference type="AlphaFoldDB" id="A0ABD4DV54"/>
<name>A0ABD4DV54_9BURK</name>
<evidence type="ECO:0000256" key="1">
    <source>
        <dbReference type="SAM" id="MobiDB-lite"/>
    </source>
</evidence>
<dbReference type="RefSeq" id="WP_059919161.1">
    <property type="nucleotide sequence ID" value="NZ_LOZC01000063.1"/>
</dbReference>
<dbReference type="Proteomes" id="UP000057910">
    <property type="component" value="Unassembled WGS sequence"/>
</dbReference>
<evidence type="ECO:0000313" key="2">
    <source>
        <dbReference type="EMBL" id="KVN76734.1"/>
    </source>
</evidence>
<proteinExistence type="predicted"/>
<dbReference type="EMBL" id="LPAD01000100">
    <property type="protein sequence ID" value="KVN76734.1"/>
    <property type="molecule type" value="Genomic_DNA"/>
</dbReference>
<comment type="caution">
    <text evidence="2">The sequence shown here is derived from an EMBL/GenBank/DDBJ whole genome shotgun (WGS) entry which is preliminary data.</text>
</comment>
<organism evidence="2 3">
    <name type="scientific">Burkholderia ubonensis</name>
    <dbReference type="NCBI Taxonomy" id="101571"/>
    <lineage>
        <taxon>Bacteria</taxon>
        <taxon>Pseudomonadati</taxon>
        <taxon>Pseudomonadota</taxon>
        <taxon>Betaproteobacteria</taxon>
        <taxon>Burkholderiales</taxon>
        <taxon>Burkholderiaceae</taxon>
        <taxon>Burkholderia</taxon>
        <taxon>Burkholderia cepacia complex</taxon>
    </lineage>
</organism>